<dbReference type="EMBL" id="BLPG01000001">
    <property type="protein sequence ID" value="GFJ95301.1"/>
    <property type="molecule type" value="Genomic_DNA"/>
</dbReference>
<evidence type="ECO:0000313" key="3">
    <source>
        <dbReference type="Proteomes" id="UP000482960"/>
    </source>
</evidence>
<proteinExistence type="predicted"/>
<name>A0A6V8LK38_9ACTN</name>
<evidence type="ECO:0000256" key="1">
    <source>
        <dbReference type="SAM" id="MobiDB-lite"/>
    </source>
</evidence>
<feature type="region of interest" description="Disordered" evidence="1">
    <location>
        <begin position="153"/>
        <end position="174"/>
    </location>
</feature>
<reference evidence="2 3" key="1">
    <citation type="submission" date="2020-03" db="EMBL/GenBank/DDBJ databases">
        <title>Whole genome shotgun sequence of Phytohabitans rumicis NBRC 108638.</title>
        <authorList>
            <person name="Komaki H."/>
            <person name="Tamura T."/>
        </authorList>
    </citation>
    <scope>NUCLEOTIDE SEQUENCE [LARGE SCALE GENOMIC DNA]</scope>
    <source>
        <strain evidence="2 3">NBRC 108638</strain>
    </source>
</reference>
<reference evidence="2 3" key="2">
    <citation type="submission" date="2020-03" db="EMBL/GenBank/DDBJ databases">
        <authorList>
            <person name="Ichikawa N."/>
            <person name="Kimura A."/>
            <person name="Kitahashi Y."/>
            <person name="Uohara A."/>
        </authorList>
    </citation>
    <scope>NUCLEOTIDE SEQUENCE [LARGE SCALE GENOMIC DNA]</scope>
    <source>
        <strain evidence="2 3">NBRC 108638</strain>
    </source>
</reference>
<accession>A0A6V8LK38</accession>
<dbReference type="Proteomes" id="UP000482960">
    <property type="component" value="Unassembled WGS sequence"/>
</dbReference>
<gene>
    <name evidence="2" type="ORF">Prum_089430</name>
</gene>
<protein>
    <submittedName>
        <fullName evidence="2">Uncharacterized protein</fullName>
    </submittedName>
</protein>
<organism evidence="2 3">
    <name type="scientific">Phytohabitans rumicis</name>
    <dbReference type="NCBI Taxonomy" id="1076125"/>
    <lineage>
        <taxon>Bacteria</taxon>
        <taxon>Bacillati</taxon>
        <taxon>Actinomycetota</taxon>
        <taxon>Actinomycetes</taxon>
        <taxon>Micromonosporales</taxon>
        <taxon>Micromonosporaceae</taxon>
    </lineage>
</organism>
<evidence type="ECO:0000313" key="2">
    <source>
        <dbReference type="EMBL" id="GFJ95301.1"/>
    </source>
</evidence>
<dbReference type="AlphaFoldDB" id="A0A6V8LK38"/>
<dbReference type="RefSeq" id="WP_246278726.1">
    <property type="nucleotide sequence ID" value="NZ_BAABJB010000012.1"/>
</dbReference>
<comment type="caution">
    <text evidence="2">The sequence shown here is derived from an EMBL/GenBank/DDBJ whole genome shotgun (WGS) entry which is preliminary data.</text>
</comment>
<feature type="compositionally biased region" description="Acidic residues" evidence="1">
    <location>
        <begin position="164"/>
        <end position="174"/>
    </location>
</feature>
<keyword evidence="3" id="KW-1185">Reference proteome</keyword>
<sequence length="174" mass="18988">MTTTYGVVRAWPAAAREAARRTLERYGEPDEAMPSRLIWRHAGPWKRVVVHRDPVEHRFPYPHEDRVEGWIDFRVPPERAGDVAALTGSVRVERTRGELAARCDGEPMNFLALNLAHDLVTGRVDVARARAAYTELAAGLLLGRTEPYTRGLAFGPPGPGAAVADEDEPGGGAG</sequence>